<feature type="domain" description="HTH LytTR-type" evidence="3">
    <location>
        <begin position="203"/>
        <end position="274"/>
    </location>
</feature>
<evidence type="ECO:0000313" key="5">
    <source>
        <dbReference type="Proteomes" id="UP001595533"/>
    </source>
</evidence>
<dbReference type="InterPro" id="IPR007492">
    <property type="entry name" value="LytTR_DNA-bd_dom"/>
</dbReference>
<feature type="transmembrane region" description="Helical" evidence="2">
    <location>
        <begin position="46"/>
        <end position="71"/>
    </location>
</feature>
<name>A0ABV7J6J5_9GAMM</name>
<accession>A0ABV7J6J5</accession>
<dbReference type="RefSeq" id="WP_157892551.1">
    <property type="nucleotide sequence ID" value="NZ_JBHRTS010000001.1"/>
</dbReference>
<evidence type="ECO:0000256" key="1">
    <source>
        <dbReference type="ARBA" id="ARBA00023012"/>
    </source>
</evidence>
<dbReference type="SMART" id="SM00850">
    <property type="entry name" value="LytTR"/>
    <property type="match status" value="1"/>
</dbReference>
<comment type="caution">
    <text evidence="4">The sequence shown here is derived from an EMBL/GenBank/DDBJ whole genome shotgun (WGS) entry which is preliminary data.</text>
</comment>
<dbReference type="PANTHER" id="PTHR37299:SF1">
    <property type="entry name" value="STAGE 0 SPORULATION PROTEIN A HOMOLOG"/>
    <property type="match status" value="1"/>
</dbReference>
<reference evidence="5" key="1">
    <citation type="journal article" date="2019" name="Int. J. Syst. Evol. Microbiol.">
        <title>The Global Catalogue of Microorganisms (GCM) 10K type strain sequencing project: providing services to taxonomists for standard genome sequencing and annotation.</title>
        <authorList>
            <consortium name="The Broad Institute Genomics Platform"/>
            <consortium name="The Broad Institute Genome Sequencing Center for Infectious Disease"/>
            <person name="Wu L."/>
            <person name="Ma J."/>
        </authorList>
    </citation>
    <scope>NUCLEOTIDE SEQUENCE [LARGE SCALE GENOMIC DNA]</scope>
    <source>
        <strain evidence="5">KCTC 42953</strain>
    </source>
</reference>
<keyword evidence="4" id="KW-0238">DNA-binding</keyword>
<proteinExistence type="predicted"/>
<dbReference type="InterPro" id="IPR046947">
    <property type="entry name" value="LytR-like"/>
</dbReference>
<dbReference type="PANTHER" id="PTHR37299">
    <property type="entry name" value="TRANSCRIPTIONAL REGULATOR-RELATED"/>
    <property type="match status" value="1"/>
</dbReference>
<keyword evidence="2" id="KW-0812">Transmembrane</keyword>
<dbReference type="Proteomes" id="UP001595533">
    <property type="component" value="Unassembled WGS sequence"/>
</dbReference>
<gene>
    <name evidence="4" type="ORF">ACFODZ_00810</name>
</gene>
<feature type="transmembrane region" description="Helical" evidence="2">
    <location>
        <begin position="14"/>
        <end position="34"/>
    </location>
</feature>
<evidence type="ECO:0000259" key="3">
    <source>
        <dbReference type="PROSITE" id="PS50930"/>
    </source>
</evidence>
<dbReference type="Gene3D" id="2.40.50.1020">
    <property type="entry name" value="LytTr DNA-binding domain"/>
    <property type="match status" value="1"/>
</dbReference>
<evidence type="ECO:0000313" key="4">
    <source>
        <dbReference type="EMBL" id="MFC3192767.1"/>
    </source>
</evidence>
<dbReference type="EMBL" id="JBHRTS010000001">
    <property type="protein sequence ID" value="MFC3192767.1"/>
    <property type="molecule type" value="Genomic_DNA"/>
</dbReference>
<keyword evidence="2" id="KW-0472">Membrane</keyword>
<dbReference type="Pfam" id="PF04397">
    <property type="entry name" value="LytTR"/>
    <property type="match status" value="1"/>
</dbReference>
<keyword evidence="5" id="KW-1185">Reference proteome</keyword>
<dbReference type="GO" id="GO:0003677">
    <property type="term" value="F:DNA binding"/>
    <property type="evidence" value="ECO:0007669"/>
    <property type="project" value="UniProtKB-KW"/>
</dbReference>
<keyword evidence="1" id="KW-0902">Two-component regulatory system</keyword>
<keyword evidence="2" id="KW-1133">Transmembrane helix</keyword>
<sequence>MAILGALTKKNRKLILRWMVVSAGVYLALVLNFLEPFGIQLIRFIPVYHVILSSYGLVASLVVGLWVYWIFPRFGLPRWDQTGGQLTAWMTILVILMSISCWAYSWVLHWTISGWHNMYVPVRGFWELTPQFLAMLSIWGLVWLANLLIMRHFQDDRPASELLLLEADNQSDHVQVNPHQLLCFKTCDNYLEMYYLDEANQVQHRLIRSSMKKMAEQLAEQNFVRPHQSYLVNWQHVRGLKKAPPHLSLEMSYLDFDVAVSRKQARHIKTRLTESP</sequence>
<feature type="transmembrane region" description="Helical" evidence="2">
    <location>
        <begin position="132"/>
        <end position="149"/>
    </location>
</feature>
<organism evidence="4 5">
    <name type="scientific">Marinicella sediminis</name>
    <dbReference type="NCBI Taxonomy" id="1792834"/>
    <lineage>
        <taxon>Bacteria</taxon>
        <taxon>Pseudomonadati</taxon>
        <taxon>Pseudomonadota</taxon>
        <taxon>Gammaproteobacteria</taxon>
        <taxon>Lysobacterales</taxon>
        <taxon>Marinicellaceae</taxon>
        <taxon>Marinicella</taxon>
    </lineage>
</organism>
<dbReference type="PROSITE" id="PS50930">
    <property type="entry name" value="HTH_LYTTR"/>
    <property type="match status" value="1"/>
</dbReference>
<evidence type="ECO:0000256" key="2">
    <source>
        <dbReference type="SAM" id="Phobius"/>
    </source>
</evidence>
<protein>
    <submittedName>
        <fullName evidence="4">LytTR family DNA-binding domain-containing protein</fullName>
    </submittedName>
</protein>
<feature type="transmembrane region" description="Helical" evidence="2">
    <location>
        <begin position="92"/>
        <end position="112"/>
    </location>
</feature>